<sequence>MSESTAQGVPDSIRLAAAWAWRVLLIALLVVALVALMGVGKVIWVPVVIALLLTVLLQPLVTWLVEHARMWRGAAAAVAVLGLIAVVAGLLTLAGRQIATGVSDLWNQASQGFDELITSLSSGPLGLDQQTVQHYVTQIGDQLRSNSGSLVSGALSATVTAAHVGAGALITLFCTLFFLKDGPLIWTWLVRLVPPAARERVHEAGRRGVITLGAFTRTQILVALIDAIGIGLGALFLGLPLVVPLAVLVFLASFVPFVGAIATGAIAVLVALVDKGPVQALIMLGVVLLVQQIEGHVLQPLLLGHAVSVHPVAVLLSVTAGSLASGVVGALLAVPFVATLNTVVLYLKGHDKFPQLGSDAEGLRLRLDSLNATGSMDQVAEAEEQG</sequence>
<evidence type="ECO:0000256" key="8">
    <source>
        <dbReference type="SAM" id="Phobius"/>
    </source>
</evidence>
<feature type="transmembrane region" description="Helical" evidence="8">
    <location>
        <begin position="220"/>
        <end position="239"/>
    </location>
</feature>
<keyword evidence="5 8" id="KW-0812">Transmembrane</keyword>
<evidence type="ECO:0000256" key="3">
    <source>
        <dbReference type="ARBA" id="ARBA00022448"/>
    </source>
</evidence>
<evidence type="ECO:0000256" key="1">
    <source>
        <dbReference type="ARBA" id="ARBA00004651"/>
    </source>
</evidence>
<comment type="subcellular location">
    <subcellularLocation>
        <location evidence="1">Cell membrane</location>
        <topology evidence="1">Multi-pass membrane protein</topology>
    </subcellularLocation>
</comment>
<dbReference type="PANTHER" id="PTHR21716">
    <property type="entry name" value="TRANSMEMBRANE PROTEIN"/>
    <property type="match status" value="1"/>
</dbReference>
<feature type="transmembrane region" description="Helical" evidence="8">
    <location>
        <begin position="323"/>
        <end position="347"/>
    </location>
</feature>
<dbReference type="InterPro" id="IPR002549">
    <property type="entry name" value="AI-2E-like"/>
</dbReference>
<organism evidence="9 10">
    <name type="scientific">Actinotalea lenta</name>
    <dbReference type="NCBI Taxonomy" id="3064654"/>
    <lineage>
        <taxon>Bacteria</taxon>
        <taxon>Bacillati</taxon>
        <taxon>Actinomycetota</taxon>
        <taxon>Actinomycetes</taxon>
        <taxon>Micrococcales</taxon>
        <taxon>Cellulomonadaceae</taxon>
        <taxon>Actinotalea</taxon>
    </lineage>
</organism>
<dbReference type="RefSeq" id="WP_304600484.1">
    <property type="nucleotide sequence ID" value="NZ_JAUQYO010000001.1"/>
</dbReference>
<keyword evidence="7 8" id="KW-0472">Membrane</keyword>
<gene>
    <name evidence="9" type="ORF">Q6348_06490</name>
</gene>
<dbReference type="Proteomes" id="UP001232536">
    <property type="component" value="Unassembled WGS sequence"/>
</dbReference>
<proteinExistence type="inferred from homology"/>
<protein>
    <submittedName>
        <fullName evidence="9">AI-2E family transporter</fullName>
    </submittedName>
</protein>
<evidence type="ECO:0000256" key="4">
    <source>
        <dbReference type="ARBA" id="ARBA00022475"/>
    </source>
</evidence>
<evidence type="ECO:0000256" key="6">
    <source>
        <dbReference type="ARBA" id="ARBA00022989"/>
    </source>
</evidence>
<dbReference type="Pfam" id="PF01594">
    <property type="entry name" value="AI-2E_transport"/>
    <property type="match status" value="1"/>
</dbReference>
<keyword evidence="10" id="KW-1185">Reference proteome</keyword>
<accession>A0ABT9DCD0</accession>
<keyword evidence="3" id="KW-0813">Transport</keyword>
<comment type="caution">
    <text evidence="9">The sequence shown here is derived from an EMBL/GenBank/DDBJ whole genome shotgun (WGS) entry which is preliminary data.</text>
</comment>
<evidence type="ECO:0000313" key="9">
    <source>
        <dbReference type="EMBL" id="MDO8106843.1"/>
    </source>
</evidence>
<evidence type="ECO:0000256" key="7">
    <source>
        <dbReference type="ARBA" id="ARBA00023136"/>
    </source>
</evidence>
<name>A0ABT9DCD0_9CELL</name>
<feature type="transmembrane region" description="Helical" evidence="8">
    <location>
        <begin position="74"/>
        <end position="95"/>
    </location>
</feature>
<feature type="transmembrane region" description="Helical" evidence="8">
    <location>
        <begin position="280"/>
        <end position="303"/>
    </location>
</feature>
<feature type="transmembrane region" description="Helical" evidence="8">
    <location>
        <begin position="154"/>
        <end position="179"/>
    </location>
</feature>
<feature type="transmembrane region" description="Helical" evidence="8">
    <location>
        <begin position="43"/>
        <end position="65"/>
    </location>
</feature>
<feature type="transmembrane region" description="Helical" evidence="8">
    <location>
        <begin position="245"/>
        <end position="273"/>
    </location>
</feature>
<dbReference type="PANTHER" id="PTHR21716:SF53">
    <property type="entry name" value="PERMEASE PERM-RELATED"/>
    <property type="match status" value="1"/>
</dbReference>
<dbReference type="EMBL" id="JAUQYP010000001">
    <property type="protein sequence ID" value="MDO8106843.1"/>
    <property type="molecule type" value="Genomic_DNA"/>
</dbReference>
<comment type="similarity">
    <text evidence="2">Belongs to the autoinducer-2 exporter (AI-2E) (TC 2.A.86) family.</text>
</comment>
<feature type="transmembrane region" description="Helical" evidence="8">
    <location>
        <begin position="12"/>
        <end position="37"/>
    </location>
</feature>
<evidence type="ECO:0000256" key="5">
    <source>
        <dbReference type="ARBA" id="ARBA00022692"/>
    </source>
</evidence>
<evidence type="ECO:0000256" key="2">
    <source>
        <dbReference type="ARBA" id="ARBA00009773"/>
    </source>
</evidence>
<reference evidence="9 10" key="1">
    <citation type="submission" date="2023-07" db="EMBL/GenBank/DDBJ databases">
        <title>Description of novel actinomycetes strains, isolated from tidal flat sediment.</title>
        <authorList>
            <person name="Lu C."/>
        </authorList>
    </citation>
    <scope>NUCLEOTIDE SEQUENCE [LARGE SCALE GENOMIC DNA]</scope>
    <source>
        <strain evidence="9 10">SYSU T00b441</strain>
    </source>
</reference>
<keyword evidence="6 8" id="KW-1133">Transmembrane helix</keyword>
<evidence type="ECO:0000313" key="10">
    <source>
        <dbReference type="Proteomes" id="UP001232536"/>
    </source>
</evidence>
<keyword evidence="4" id="KW-1003">Cell membrane</keyword>